<dbReference type="AlphaFoldDB" id="A0A392TH11"/>
<evidence type="ECO:0000313" key="1">
    <source>
        <dbReference type="EMBL" id="MCI59470.1"/>
    </source>
</evidence>
<feature type="non-terminal residue" evidence="1">
    <location>
        <position position="67"/>
    </location>
</feature>
<evidence type="ECO:0000313" key="2">
    <source>
        <dbReference type="Proteomes" id="UP000265520"/>
    </source>
</evidence>
<keyword evidence="2" id="KW-1185">Reference proteome</keyword>
<organism evidence="1 2">
    <name type="scientific">Trifolium medium</name>
    <dbReference type="NCBI Taxonomy" id="97028"/>
    <lineage>
        <taxon>Eukaryota</taxon>
        <taxon>Viridiplantae</taxon>
        <taxon>Streptophyta</taxon>
        <taxon>Embryophyta</taxon>
        <taxon>Tracheophyta</taxon>
        <taxon>Spermatophyta</taxon>
        <taxon>Magnoliopsida</taxon>
        <taxon>eudicotyledons</taxon>
        <taxon>Gunneridae</taxon>
        <taxon>Pentapetalae</taxon>
        <taxon>rosids</taxon>
        <taxon>fabids</taxon>
        <taxon>Fabales</taxon>
        <taxon>Fabaceae</taxon>
        <taxon>Papilionoideae</taxon>
        <taxon>50 kb inversion clade</taxon>
        <taxon>NPAAA clade</taxon>
        <taxon>Hologalegina</taxon>
        <taxon>IRL clade</taxon>
        <taxon>Trifolieae</taxon>
        <taxon>Trifolium</taxon>
    </lineage>
</organism>
<dbReference type="Proteomes" id="UP000265520">
    <property type="component" value="Unassembled WGS sequence"/>
</dbReference>
<dbReference type="EMBL" id="LXQA010564223">
    <property type="protein sequence ID" value="MCI59470.1"/>
    <property type="molecule type" value="Genomic_DNA"/>
</dbReference>
<sequence length="67" mass="7944">MPKELIMALRPNGGKDYWRVQNVPTIYSTYWRDRGWDVYPIETFGEIESDTDHSSALRTLQLPTLWK</sequence>
<reference evidence="1 2" key="1">
    <citation type="journal article" date="2018" name="Front. Plant Sci.">
        <title>Red Clover (Trifolium pratense) and Zigzag Clover (T. medium) - A Picture of Genomic Similarities and Differences.</title>
        <authorList>
            <person name="Dluhosova J."/>
            <person name="Istvanek J."/>
            <person name="Nedelnik J."/>
            <person name="Repkova J."/>
        </authorList>
    </citation>
    <scope>NUCLEOTIDE SEQUENCE [LARGE SCALE GENOMIC DNA]</scope>
    <source>
        <strain evidence="2">cv. 10/8</strain>
        <tissue evidence="1">Leaf</tissue>
    </source>
</reference>
<proteinExistence type="predicted"/>
<comment type="caution">
    <text evidence="1">The sequence shown here is derived from an EMBL/GenBank/DDBJ whole genome shotgun (WGS) entry which is preliminary data.</text>
</comment>
<accession>A0A392TH11</accession>
<name>A0A392TH11_9FABA</name>
<protein>
    <submittedName>
        <fullName evidence="1">Disease resistance protein</fullName>
    </submittedName>
</protein>